<accession>A0ABY7CIV4</accession>
<evidence type="ECO:0000313" key="3">
    <source>
        <dbReference type="Proteomes" id="UP001164743"/>
    </source>
</evidence>
<feature type="compositionally biased region" description="Basic and acidic residues" evidence="1">
    <location>
        <begin position="57"/>
        <end position="68"/>
    </location>
</feature>
<reference evidence="2" key="1">
    <citation type="submission" date="2022-10" db="EMBL/GenBank/DDBJ databases">
        <title>Puccinia triticina Genome sequencing and assembly.</title>
        <authorList>
            <person name="Li C."/>
        </authorList>
    </citation>
    <scope>NUCLEOTIDE SEQUENCE</scope>
    <source>
        <strain evidence="2">Pt15</strain>
    </source>
</reference>
<name>A0ABY7CIV4_9BASI</name>
<evidence type="ECO:0000313" key="2">
    <source>
        <dbReference type="EMBL" id="WAQ84298.1"/>
    </source>
</evidence>
<dbReference type="Proteomes" id="UP001164743">
    <property type="component" value="Chromosome 4A"/>
</dbReference>
<gene>
    <name evidence="2" type="ORF">PtA15_4A751</name>
</gene>
<sequence>MTPDAGPSDPKGKQKALAEEPFEEEPNIDEEVASEVADNDDEDNCPKSGRGRPRKAILKDAAKRLKKL</sequence>
<feature type="compositionally biased region" description="Acidic residues" evidence="1">
    <location>
        <begin position="20"/>
        <end position="43"/>
    </location>
</feature>
<proteinExistence type="predicted"/>
<evidence type="ECO:0000256" key="1">
    <source>
        <dbReference type="SAM" id="MobiDB-lite"/>
    </source>
</evidence>
<protein>
    <submittedName>
        <fullName evidence="2">Uncharacterized protein</fullName>
    </submittedName>
</protein>
<organism evidence="2 3">
    <name type="scientific">Puccinia triticina</name>
    <dbReference type="NCBI Taxonomy" id="208348"/>
    <lineage>
        <taxon>Eukaryota</taxon>
        <taxon>Fungi</taxon>
        <taxon>Dikarya</taxon>
        <taxon>Basidiomycota</taxon>
        <taxon>Pucciniomycotina</taxon>
        <taxon>Pucciniomycetes</taxon>
        <taxon>Pucciniales</taxon>
        <taxon>Pucciniaceae</taxon>
        <taxon>Puccinia</taxon>
    </lineage>
</organism>
<keyword evidence="3" id="KW-1185">Reference proteome</keyword>
<dbReference type="GeneID" id="77809562"/>
<feature type="region of interest" description="Disordered" evidence="1">
    <location>
        <begin position="1"/>
        <end position="68"/>
    </location>
</feature>
<dbReference type="EMBL" id="CP110424">
    <property type="protein sequence ID" value="WAQ84298.1"/>
    <property type="molecule type" value="Genomic_DNA"/>
</dbReference>
<dbReference type="RefSeq" id="XP_053019853.1">
    <property type="nucleotide sequence ID" value="XM_053168667.1"/>
</dbReference>